<dbReference type="PROSITE" id="PS51257">
    <property type="entry name" value="PROKAR_LIPOPROTEIN"/>
    <property type="match status" value="1"/>
</dbReference>
<dbReference type="RefSeq" id="WP_207354173.1">
    <property type="nucleotide sequence ID" value="NZ_CP071503.1"/>
</dbReference>
<evidence type="ECO:0000313" key="4">
    <source>
        <dbReference type="Proteomes" id="UP000662770"/>
    </source>
</evidence>
<dbReference type="SUPFAM" id="SSF159245">
    <property type="entry name" value="AttH-like"/>
    <property type="match status" value="1"/>
</dbReference>
<evidence type="ECO:0000313" key="3">
    <source>
        <dbReference type="EMBL" id="QSX32935.1"/>
    </source>
</evidence>
<evidence type="ECO:0000256" key="1">
    <source>
        <dbReference type="SAM" id="SignalP"/>
    </source>
</evidence>
<sequence length="373" mass="41847">MRRFSHYALLSLCLGLLSACDPAPQHNASMGELMGRADSNFAKVVANQPLQFPQDHLAHPKFRQEWWYLTANLTTEDGEPLGLQWTQFRIALSSQAPANDSPWATNQLWMTHAALTFQNSHQTAERWNRNINAANAPAGVSGMPLAVWNENWRWQARGQNDSNAPNNGLLPATLNVSDDSLSYQLNLTSQAPLVLQGDNGFSIKSADGKVASYYYSQPFIEVSGQVKRQNKWLKVSGKAWLDREWSSEFLTRQQQGWDWFAIRLDDGSALMLFQLRGSDDAAPFFSGKRIWADGRQRVIPTSEINMQPLAWQQIEAKRYPVSWQIALPSEALTLTVEALNPQARMPLSVSYWEGPIKVSGSQTGSGYLELTGY</sequence>
<evidence type="ECO:0000259" key="2">
    <source>
        <dbReference type="Pfam" id="PF07143"/>
    </source>
</evidence>
<reference evidence="3 4" key="1">
    <citation type="submission" date="2021-03" db="EMBL/GenBank/DDBJ databases">
        <title>Novel species identification of genus Shewanella.</title>
        <authorList>
            <person name="Liu G."/>
            <person name="Zhang Q."/>
        </authorList>
    </citation>
    <scope>NUCLEOTIDE SEQUENCE [LARGE SCALE GENOMIC DNA]</scope>
    <source>
        <strain evidence="3 4">FJAT-51800</strain>
    </source>
</reference>
<feature type="domain" description="AttH" evidence="2">
    <location>
        <begin position="65"/>
        <end position="247"/>
    </location>
</feature>
<accession>A0ABX7QPM4</accession>
<dbReference type="EMBL" id="CP071503">
    <property type="protein sequence ID" value="QSX32935.1"/>
    <property type="molecule type" value="Genomic_DNA"/>
</dbReference>
<dbReference type="PANTHER" id="PTHR38591:SF1">
    <property type="entry name" value="BLL1000 PROTEIN"/>
    <property type="match status" value="1"/>
</dbReference>
<keyword evidence="4" id="KW-1185">Reference proteome</keyword>
<dbReference type="Gene3D" id="2.40.370.10">
    <property type="entry name" value="AttH-like domain"/>
    <property type="match status" value="2"/>
</dbReference>
<protein>
    <submittedName>
        <fullName evidence="3">Carotenoid 1,2-hydratase</fullName>
    </submittedName>
</protein>
<feature type="signal peptide" evidence="1">
    <location>
        <begin position="1"/>
        <end position="19"/>
    </location>
</feature>
<keyword evidence="1" id="KW-0732">Signal</keyword>
<organism evidence="3 4">
    <name type="scientific">Shewanella avicenniae</name>
    <dbReference type="NCBI Taxonomy" id="2814294"/>
    <lineage>
        <taxon>Bacteria</taxon>
        <taxon>Pseudomonadati</taxon>
        <taxon>Pseudomonadota</taxon>
        <taxon>Gammaproteobacteria</taxon>
        <taxon>Alteromonadales</taxon>
        <taxon>Shewanellaceae</taxon>
        <taxon>Shewanella</taxon>
    </lineage>
</organism>
<dbReference type="Proteomes" id="UP000662770">
    <property type="component" value="Chromosome"/>
</dbReference>
<dbReference type="InterPro" id="IPR023374">
    <property type="entry name" value="AttH-like_dom_sf"/>
</dbReference>
<feature type="chain" id="PRO_5046877601" evidence="1">
    <location>
        <begin position="20"/>
        <end position="373"/>
    </location>
</feature>
<proteinExistence type="predicted"/>
<dbReference type="InterPro" id="IPR010791">
    <property type="entry name" value="AttH_dom"/>
</dbReference>
<dbReference type="PANTHER" id="PTHR38591">
    <property type="entry name" value="HYDROLASE"/>
    <property type="match status" value="1"/>
</dbReference>
<dbReference type="Pfam" id="PF17186">
    <property type="entry name" value="Lipocalin_9"/>
    <property type="match status" value="1"/>
</dbReference>
<dbReference type="Pfam" id="PF07143">
    <property type="entry name" value="CrtC"/>
    <property type="match status" value="1"/>
</dbReference>
<gene>
    <name evidence="3" type="ORF">JYB87_14480</name>
</gene>
<name>A0ABX7QPM4_9GAMM</name>